<protein>
    <recommendedName>
        <fullName evidence="10">Major facilitator superfamily (MFS) profile domain-containing protein</fullName>
    </recommendedName>
</protein>
<dbReference type="Proteomes" id="UP001305779">
    <property type="component" value="Unassembled WGS sequence"/>
</dbReference>
<evidence type="ECO:0000256" key="7">
    <source>
        <dbReference type="SAM" id="Phobius"/>
    </source>
</evidence>
<sequence length="593" mass="63302">MADVEKTARATGEDHDNGRLPEHLEEMERVHTKIDVIETTQDNPYFEINFIGTYAAITLATCAAFAGFVMPVTALTLINAAVGPSPNYDWIALAWVLTSSVGFTLIGRLSDIFGRRYFFAGCSGLATIGCIIGCTANGINQLIGASVLLGFGAAGQISFNYVLGELVPVRHRYAANGFVFLATFPFAGIGPYISRLLIVNSPSGWRSIYYLTLALGFYHPPKFEKLHCNRTKMQEIRELDFGGIILYTGGLLLFLLGLSWGGVLHPWDSGYVLGTLITGIVVLMLFVLYEIFMPLRRPLIPMHLFRNFDYVMVNILSIVGGMVYYAANVLFPVMVASLYTTDIVRGGLISCAIGGGVCCGQFIGSWIAVPGGHMKWKLIFVTTGLTKFTAGLAGSTENEAAGSACATLAGICVGVLEVMVSTTVTIVLDDQSEMGTGAGVFGSLRGAGGVLATAIYSTIFMNRLADNIKDNVAPALVQAGLPVTSVEPFLTAVQSMSQAAIEKVPGVSPSIVQVGIATLTQAYAQAFKITWLATISFGGCSIIAACLSRDIDDKLSHDVIRKLSVGYTGTKKNDASDGLEGKGDIERIERSSS</sequence>
<evidence type="ECO:0000256" key="4">
    <source>
        <dbReference type="ARBA" id="ARBA00022989"/>
    </source>
</evidence>
<comment type="caution">
    <text evidence="8">The sequence shown here is derived from an EMBL/GenBank/DDBJ whole genome shotgun (WGS) entry which is preliminary data.</text>
</comment>
<evidence type="ECO:0000256" key="3">
    <source>
        <dbReference type="ARBA" id="ARBA00022692"/>
    </source>
</evidence>
<dbReference type="InterPro" id="IPR010573">
    <property type="entry name" value="MFS_Str1/Tri12-like"/>
</dbReference>
<evidence type="ECO:0000256" key="2">
    <source>
        <dbReference type="ARBA" id="ARBA00022448"/>
    </source>
</evidence>
<evidence type="ECO:0000313" key="9">
    <source>
        <dbReference type="Proteomes" id="UP001305779"/>
    </source>
</evidence>
<feature type="transmembrane region" description="Helical" evidence="7">
    <location>
        <begin position="54"/>
        <end position="78"/>
    </location>
</feature>
<name>A0ABR0EE40_ZASCE</name>
<dbReference type="CDD" id="cd06179">
    <property type="entry name" value="MFS_TRI12_like"/>
    <property type="match status" value="1"/>
</dbReference>
<feature type="transmembrane region" description="Helical" evidence="7">
    <location>
        <begin position="90"/>
        <end position="110"/>
    </location>
</feature>
<gene>
    <name evidence="8" type="ORF">PRZ48_007946</name>
</gene>
<feature type="transmembrane region" description="Helical" evidence="7">
    <location>
        <begin position="204"/>
        <end position="220"/>
    </location>
</feature>
<dbReference type="InterPro" id="IPR005829">
    <property type="entry name" value="Sugar_transporter_CS"/>
</dbReference>
<feature type="transmembrane region" description="Helical" evidence="7">
    <location>
        <begin position="347"/>
        <end position="369"/>
    </location>
</feature>
<evidence type="ECO:0000313" key="8">
    <source>
        <dbReference type="EMBL" id="KAK4499760.1"/>
    </source>
</evidence>
<feature type="transmembrane region" description="Helical" evidence="7">
    <location>
        <begin position="145"/>
        <end position="163"/>
    </location>
</feature>
<keyword evidence="4 7" id="KW-1133">Transmembrane helix</keyword>
<dbReference type="PANTHER" id="PTHR23501:SF109">
    <property type="entry name" value="MAJOR FACILITATOR SUPERFAMILY (MFS) PROFILE DOMAIN-CONTAINING PROTEIN-RELATED"/>
    <property type="match status" value="1"/>
</dbReference>
<dbReference type="Pfam" id="PF06609">
    <property type="entry name" value="TRI12"/>
    <property type="match status" value="1"/>
</dbReference>
<dbReference type="Gene3D" id="1.20.1250.20">
    <property type="entry name" value="MFS general substrate transporter like domains"/>
    <property type="match status" value="2"/>
</dbReference>
<feature type="transmembrane region" description="Helical" evidence="7">
    <location>
        <begin position="117"/>
        <end position="139"/>
    </location>
</feature>
<feature type="transmembrane region" description="Helical" evidence="7">
    <location>
        <begin position="175"/>
        <end position="198"/>
    </location>
</feature>
<keyword evidence="2" id="KW-0813">Transport</keyword>
<reference evidence="8 9" key="1">
    <citation type="journal article" date="2023" name="G3 (Bethesda)">
        <title>A chromosome-level genome assembly of Zasmidium syzygii isolated from banana leaves.</title>
        <authorList>
            <person name="van Westerhoven A.C."/>
            <person name="Mehrabi R."/>
            <person name="Talebi R."/>
            <person name="Steentjes M.B.F."/>
            <person name="Corcolon B."/>
            <person name="Chong P.A."/>
            <person name="Kema G.H.J."/>
            <person name="Seidl M.F."/>
        </authorList>
    </citation>
    <scope>NUCLEOTIDE SEQUENCE [LARGE SCALE GENOMIC DNA]</scope>
    <source>
        <strain evidence="8 9">P124</strain>
    </source>
</reference>
<feature type="transmembrane region" description="Helical" evidence="7">
    <location>
        <begin position="241"/>
        <end position="263"/>
    </location>
</feature>
<feature type="region of interest" description="Disordered" evidence="6">
    <location>
        <begin position="572"/>
        <end position="593"/>
    </location>
</feature>
<feature type="transmembrane region" description="Helical" evidence="7">
    <location>
        <begin position="310"/>
        <end position="327"/>
    </location>
</feature>
<evidence type="ECO:0000256" key="1">
    <source>
        <dbReference type="ARBA" id="ARBA00004141"/>
    </source>
</evidence>
<dbReference type="InterPro" id="IPR053791">
    <property type="entry name" value="MFS_Tri12-like"/>
</dbReference>
<comment type="subcellular location">
    <subcellularLocation>
        <location evidence="1">Membrane</location>
        <topology evidence="1">Multi-pass membrane protein</topology>
    </subcellularLocation>
</comment>
<keyword evidence="9" id="KW-1185">Reference proteome</keyword>
<accession>A0ABR0EE40</accession>
<dbReference type="SUPFAM" id="SSF103473">
    <property type="entry name" value="MFS general substrate transporter"/>
    <property type="match status" value="2"/>
</dbReference>
<dbReference type="EMBL" id="JAXOVC010000006">
    <property type="protein sequence ID" value="KAK4499760.1"/>
    <property type="molecule type" value="Genomic_DNA"/>
</dbReference>
<feature type="region of interest" description="Disordered" evidence="6">
    <location>
        <begin position="1"/>
        <end position="23"/>
    </location>
</feature>
<organism evidence="8 9">
    <name type="scientific">Zasmidium cellare</name>
    <name type="common">Wine cellar mold</name>
    <name type="synonym">Racodium cellare</name>
    <dbReference type="NCBI Taxonomy" id="395010"/>
    <lineage>
        <taxon>Eukaryota</taxon>
        <taxon>Fungi</taxon>
        <taxon>Dikarya</taxon>
        <taxon>Ascomycota</taxon>
        <taxon>Pezizomycotina</taxon>
        <taxon>Dothideomycetes</taxon>
        <taxon>Dothideomycetidae</taxon>
        <taxon>Mycosphaerellales</taxon>
        <taxon>Mycosphaerellaceae</taxon>
        <taxon>Zasmidium</taxon>
    </lineage>
</organism>
<dbReference type="InterPro" id="IPR036259">
    <property type="entry name" value="MFS_trans_sf"/>
</dbReference>
<keyword evidence="3 7" id="KW-0812">Transmembrane</keyword>
<evidence type="ECO:0000256" key="5">
    <source>
        <dbReference type="ARBA" id="ARBA00023136"/>
    </source>
</evidence>
<proteinExistence type="predicted"/>
<evidence type="ECO:0008006" key="10">
    <source>
        <dbReference type="Google" id="ProtNLM"/>
    </source>
</evidence>
<feature type="transmembrane region" description="Helical" evidence="7">
    <location>
        <begin position="269"/>
        <end position="289"/>
    </location>
</feature>
<dbReference type="PANTHER" id="PTHR23501">
    <property type="entry name" value="MAJOR FACILITATOR SUPERFAMILY"/>
    <property type="match status" value="1"/>
</dbReference>
<keyword evidence="5 7" id="KW-0472">Membrane</keyword>
<dbReference type="PROSITE" id="PS00216">
    <property type="entry name" value="SUGAR_TRANSPORT_1"/>
    <property type="match status" value="1"/>
</dbReference>
<evidence type="ECO:0000256" key="6">
    <source>
        <dbReference type="SAM" id="MobiDB-lite"/>
    </source>
</evidence>